<evidence type="ECO:0000259" key="4">
    <source>
        <dbReference type="Pfam" id="PF01872"/>
    </source>
</evidence>
<evidence type="ECO:0000313" key="5">
    <source>
        <dbReference type="EMBL" id="CAB4901257.1"/>
    </source>
</evidence>
<dbReference type="GO" id="GO:0008703">
    <property type="term" value="F:5-amino-6-(5-phosphoribosylamino)uracil reductase activity"/>
    <property type="evidence" value="ECO:0007669"/>
    <property type="project" value="InterPro"/>
</dbReference>
<organism evidence="5">
    <name type="scientific">freshwater metagenome</name>
    <dbReference type="NCBI Taxonomy" id="449393"/>
    <lineage>
        <taxon>unclassified sequences</taxon>
        <taxon>metagenomes</taxon>
        <taxon>ecological metagenomes</taxon>
    </lineage>
</organism>
<dbReference type="Gene3D" id="3.40.430.10">
    <property type="entry name" value="Dihydrofolate Reductase, subunit A"/>
    <property type="match status" value="1"/>
</dbReference>
<dbReference type="Pfam" id="PF01872">
    <property type="entry name" value="RibD_C"/>
    <property type="match status" value="1"/>
</dbReference>
<sequence length="200" mass="21481">MLMDLEGSIAGPDGRSGSLSGPADRRVFSAVRSHADAVIIGASTMRAERYRPMVPRVELVESRAAAGLQPALQLVIVSVSLDLPWDEAVFAESTFLPIVATSEAADPANLDTAREHSEVLICPGESVDPAWLLAQLTSRGLRRFICEGGRNLLNAFAEAGLVDEWDLTLGPSAAGVGFDLVDTTDDEGFHFLRYVKRDNT</sequence>
<feature type="domain" description="Bacterial bifunctional deaminase-reductase C-terminal" evidence="4">
    <location>
        <begin position="3"/>
        <end position="181"/>
    </location>
</feature>
<comment type="pathway">
    <text evidence="1">Cofactor biosynthesis; riboflavin biosynthesis.</text>
</comment>
<evidence type="ECO:0000256" key="3">
    <source>
        <dbReference type="ARBA" id="ARBA00023002"/>
    </source>
</evidence>
<dbReference type="InterPro" id="IPR050765">
    <property type="entry name" value="Riboflavin_Biosynth_HTPR"/>
</dbReference>
<name>A0A6J7G024_9ZZZZ</name>
<dbReference type="AlphaFoldDB" id="A0A6J7G024"/>
<evidence type="ECO:0000256" key="1">
    <source>
        <dbReference type="ARBA" id="ARBA00005104"/>
    </source>
</evidence>
<evidence type="ECO:0000256" key="2">
    <source>
        <dbReference type="ARBA" id="ARBA00022857"/>
    </source>
</evidence>
<protein>
    <submittedName>
        <fullName evidence="5">Unannotated protein</fullName>
    </submittedName>
</protein>
<reference evidence="5" key="1">
    <citation type="submission" date="2020-05" db="EMBL/GenBank/DDBJ databases">
        <authorList>
            <person name="Chiriac C."/>
            <person name="Salcher M."/>
            <person name="Ghai R."/>
            <person name="Kavagutti S V."/>
        </authorList>
    </citation>
    <scope>NUCLEOTIDE SEQUENCE</scope>
</reference>
<gene>
    <name evidence="5" type="ORF">UFOPK3610_00138</name>
</gene>
<dbReference type="EMBL" id="CAFBMR010000002">
    <property type="protein sequence ID" value="CAB4901257.1"/>
    <property type="molecule type" value="Genomic_DNA"/>
</dbReference>
<keyword evidence="2" id="KW-0521">NADP</keyword>
<dbReference type="InterPro" id="IPR002734">
    <property type="entry name" value="RibDG_C"/>
</dbReference>
<accession>A0A6J7G024</accession>
<dbReference type="InterPro" id="IPR024072">
    <property type="entry name" value="DHFR-like_dom_sf"/>
</dbReference>
<keyword evidence="3" id="KW-0560">Oxidoreductase</keyword>
<dbReference type="GO" id="GO:0009231">
    <property type="term" value="P:riboflavin biosynthetic process"/>
    <property type="evidence" value="ECO:0007669"/>
    <property type="project" value="InterPro"/>
</dbReference>
<dbReference type="PANTHER" id="PTHR38011">
    <property type="entry name" value="DIHYDROFOLATE REDUCTASE FAMILY PROTEIN (AFU_ORTHOLOGUE AFUA_8G06820)"/>
    <property type="match status" value="1"/>
</dbReference>
<proteinExistence type="predicted"/>
<dbReference type="PANTHER" id="PTHR38011:SF7">
    <property type="entry name" value="2,5-DIAMINO-6-RIBOSYLAMINO-4(3H)-PYRIMIDINONE 5'-PHOSPHATE REDUCTASE"/>
    <property type="match status" value="1"/>
</dbReference>
<dbReference type="SUPFAM" id="SSF53597">
    <property type="entry name" value="Dihydrofolate reductase-like"/>
    <property type="match status" value="1"/>
</dbReference>